<dbReference type="EMBL" id="CM042890">
    <property type="protein sequence ID" value="KAI4310976.1"/>
    <property type="molecule type" value="Genomic_DNA"/>
</dbReference>
<proteinExistence type="predicted"/>
<organism evidence="1 2">
    <name type="scientific">Melastoma candidum</name>
    <dbReference type="NCBI Taxonomy" id="119954"/>
    <lineage>
        <taxon>Eukaryota</taxon>
        <taxon>Viridiplantae</taxon>
        <taxon>Streptophyta</taxon>
        <taxon>Embryophyta</taxon>
        <taxon>Tracheophyta</taxon>
        <taxon>Spermatophyta</taxon>
        <taxon>Magnoliopsida</taxon>
        <taxon>eudicotyledons</taxon>
        <taxon>Gunneridae</taxon>
        <taxon>Pentapetalae</taxon>
        <taxon>rosids</taxon>
        <taxon>malvids</taxon>
        <taxon>Myrtales</taxon>
        <taxon>Melastomataceae</taxon>
        <taxon>Melastomatoideae</taxon>
        <taxon>Melastomateae</taxon>
        <taxon>Melastoma</taxon>
    </lineage>
</organism>
<evidence type="ECO:0000313" key="2">
    <source>
        <dbReference type="Proteomes" id="UP001057402"/>
    </source>
</evidence>
<reference evidence="2" key="1">
    <citation type="journal article" date="2023" name="Front. Plant Sci.">
        <title>Chromosomal-level genome assembly of Melastoma candidum provides insights into trichome evolution.</title>
        <authorList>
            <person name="Zhong Y."/>
            <person name="Wu W."/>
            <person name="Sun C."/>
            <person name="Zou P."/>
            <person name="Liu Y."/>
            <person name="Dai S."/>
            <person name="Zhou R."/>
        </authorList>
    </citation>
    <scope>NUCLEOTIDE SEQUENCE [LARGE SCALE GENOMIC DNA]</scope>
</reference>
<evidence type="ECO:0000313" key="1">
    <source>
        <dbReference type="EMBL" id="KAI4310976.1"/>
    </source>
</evidence>
<name>A0ACB9LI10_9MYRT</name>
<gene>
    <name evidence="1" type="ORF">MLD38_035916</name>
</gene>
<comment type="caution">
    <text evidence="1">The sequence shown here is derived from an EMBL/GenBank/DDBJ whole genome shotgun (WGS) entry which is preliminary data.</text>
</comment>
<accession>A0ACB9LI10</accession>
<dbReference type="Proteomes" id="UP001057402">
    <property type="component" value="Chromosome 11"/>
</dbReference>
<keyword evidence="2" id="KW-1185">Reference proteome</keyword>
<protein>
    <submittedName>
        <fullName evidence="1">Uncharacterized protein</fullName>
    </submittedName>
</protein>
<sequence>MEKVAMKKPKLQPPSLGIFWDTISCPIPDGVNPGDVLDNIIAALRVHFPDHDLGAFFVYGVDSKTRPLRPREGDGAKLRVVDGAYSLYQQIHRDAVSFYLKDRSRRTDALVLPLSDPAARGYCEFPDFLLLDWLWVSRGSGKIITMDDFGSVAATAPVAGDAEAVEGHCGSGLHIQRIKGVEIGHGATPFTPWIPLSTSRRETREGYCGSFHRAVVKQSWVPLEESFLYLVALNCEKIVGLEDPLKPFPGRSPRPWRSCRPESGSWSTDIAGPGSRAEMYGCHRVEDSGKLGEELRRADAVVLTYPREQPETLHRLSTFWLPELKRLCLCEPVSVN</sequence>